<proteinExistence type="predicted"/>
<dbReference type="Pfam" id="PF08708">
    <property type="entry name" value="PriCT_1"/>
    <property type="match status" value="1"/>
</dbReference>
<accession>A0A3R9KH15</accession>
<protein>
    <recommendedName>
        <fullName evidence="1">Primase C-terminal 1 domain-containing protein</fullName>
    </recommendedName>
</protein>
<dbReference type="InterPro" id="IPR014820">
    <property type="entry name" value="PriCT_1"/>
</dbReference>
<dbReference type="AlphaFoldDB" id="A0A3R9KH15"/>
<sequence length="506" mass="58136">MRDLKIMKKIDLLKCLSIITKDGLRTQKFKNSHLQLINSTEEGRRGSVFAYRSKANMVKARGVVLTSVESLLENQDQFTHWTPNVYCYGSYSDAGRRITRGHSEDNLRQINTFYIDFDITSAAEEMTTGDILTTSLELGFMPTLILKSDKGFQAYFVLSESAYVTAHSQFRVVKVAKAISQNLRNYFAQTLPVDMTCNHFGIARIPRTDNVEFFDADYTYSFQEWLDWSMKQSDLPFPSKKPNLTVISGSEGVKQIDEPWYQLLMREGNIKGGKALMGRNNVLFTLALANFSSGIDQGECEEVLSNFNANLDEPLSSAEFHKIITSAYSGKYEAASRDYVMTLCKAWINQELKASDLFVKQRWYKFKKKRADRKNSHLYEWKTDVMAYLEGFYQSEDPFIQTTKKEIREKLNIPERSLDKVLKVLKAEQKIFFTVKHGRGGGIRLASIKSILLSLIQVKKERQEAYMANIAAFFEESIEFTQRVIERVKDGFKQTQQLSLFELDIG</sequence>
<dbReference type="SMART" id="SM00942">
    <property type="entry name" value="PriCT_1"/>
    <property type="match status" value="1"/>
</dbReference>
<dbReference type="EMBL" id="RJPK01000008">
    <property type="protein sequence ID" value="RSJ68275.1"/>
    <property type="molecule type" value="Genomic_DNA"/>
</dbReference>
<comment type="caution">
    <text evidence="2">The sequence shown here is derived from an EMBL/GenBank/DDBJ whole genome shotgun (WGS) entry which is preliminary data.</text>
</comment>
<reference evidence="2 3" key="1">
    <citation type="submission" date="2018-11" db="EMBL/GenBank/DDBJ databases">
        <title>Species Designations Belie Phenotypic and Genotypic Heterogeneity in Oral Streptococci.</title>
        <authorList>
            <person name="Velsko I."/>
        </authorList>
    </citation>
    <scope>NUCLEOTIDE SEQUENCE [LARGE SCALE GENOMIC DNA]</scope>
    <source>
        <strain evidence="2 3">BCC10</strain>
    </source>
</reference>
<name>A0A3R9KH15_STROR</name>
<gene>
    <name evidence="2" type="ORF">D8801_08860</name>
</gene>
<evidence type="ECO:0000313" key="2">
    <source>
        <dbReference type="EMBL" id="RSJ68275.1"/>
    </source>
</evidence>
<feature type="domain" description="Primase C-terminal 1" evidence="1">
    <location>
        <begin position="268"/>
        <end position="333"/>
    </location>
</feature>
<evidence type="ECO:0000313" key="3">
    <source>
        <dbReference type="Proteomes" id="UP000281558"/>
    </source>
</evidence>
<dbReference type="Proteomes" id="UP000281558">
    <property type="component" value="Unassembled WGS sequence"/>
</dbReference>
<evidence type="ECO:0000259" key="1">
    <source>
        <dbReference type="SMART" id="SM00942"/>
    </source>
</evidence>
<organism evidence="2 3">
    <name type="scientific">Streptococcus oralis</name>
    <dbReference type="NCBI Taxonomy" id="1303"/>
    <lineage>
        <taxon>Bacteria</taxon>
        <taxon>Bacillati</taxon>
        <taxon>Bacillota</taxon>
        <taxon>Bacilli</taxon>
        <taxon>Lactobacillales</taxon>
        <taxon>Streptococcaceae</taxon>
        <taxon>Streptococcus</taxon>
    </lineage>
</organism>